<dbReference type="AlphaFoldDB" id="A0A915D1A7"/>
<dbReference type="WBParaSite" id="jg14497">
    <property type="protein sequence ID" value="jg14497"/>
    <property type="gene ID" value="jg14497"/>
</dbReference>
<organism evidence="2 3">
    <name type="scientific">Ditylenchus dipsaci</name>
    <dbReference type="NCBI Taxonomy" id="166011"/>
    <lineage>
        <taxon>Eukaryota</taxon>
        <taxon>Metazoa</taxon>
        <taxon>Ecdysozoa</taxon>
        <taxon>Nematoda</taxon>
        <taxon>Chromadorea</taxon>
        <taxon>Rhabditida</taxon>
        <taxon>Tylenchina</taxon>
        <taxon>Tylenchomorpha</taxon>
        <taxon>Sphaerularioidea</taxon>
        <taxon>Anguinidae</taxon>
        <taxon>Anguininae</taxon>
        <taxon>Ditylenchus</taxon>
    </lineage>
</organism>
<proteinExistence type="predicted"/>
<dbReference type="InterPro" id="IPR051099">
    <property type="entry name" value="AGR/TXD"/>
</dbReference>
<dbReference type="Proteomes" id="UP000887574">
    <property type="component" value="Unplaced"/>
</dbReference>
<evidence type="ECO:0000256" key="1">
    <source>
        <dbReference type="ARBA" id="ARBA00022729"/>
    </source>
</evidence>
<dbReference type="PANTHER" id="PTHR15337:SF23">
    <property type="entry name" value="THIOREDOXIN DOMAIN-CONTAINING PROTEIN"/>
    <property type="match status" value="1"/>
</dbReference>
<protein>
    <submittedName>
        <fullName evidence="3">Uncharacterized protein</fullName>
    </submittedName>
</protein>
<keyword evidence="1" id="KW-0732">Signal</keyword>
<name>A0A915D1A7_9BILA</name>
<accession>A0A915D1A7</accession>
<dbReference type="GO" id="GO:0005783">
    <property type="term" value="C:endoplasmic reticulum"/>
    <property type="evidence" value="ECO:0007669"/>
    <property type="project" value="TreeGrafter"/>
</dbReference>
<evidence type="ECO:0000313" key="2">
    <source>
        <dbReference type="Proteomes" id="UP000887574"/>
    </source>
</evidence>
<evidence type="ECO:0000313" key="3">
    <source>
        <dbReference type="WBParaSite" id="jg14497"/>
    </source>
</evidence>
<sequence>MRQPNARKAFKRLSENFVMVNTADAENAFKYKYQPDGQYIPRILFLNKNGHPLLQIKQKREEYKNFAYYYSSPDDIFNSMREVLALRRKTVTMKKSFREH</sequence>
<reference evidence="3" key="1">
    <citation type="submission" date="2022-11" db="UniProtKB">
        <authorList>
            <consortium name="WormBaseParasite"/>
        </authorList>
    </citation>
    <scope>IDENTIFICATION</scope>
</reference>
<dbReference type="PANTHER" id="PTHR15337">
    <property type="entry name" value="ANTERIOR GRADIENT PROTEIN-RELATED"/>
    <property type="match status" value="1"/>
</dbReference>
<dbReference type="Gene3D" id="3.40.30.10">
    <property type="entry name" value="Glutaredoxin"/>
    <property type="match status" value="1"/>
</dbReference>
<keyword evidence="2" id="KW-1185">Reference proteome</keyword>